<gene>
    <name evidence="1" type="ORF">I5E68_00140</name>
</gene>
<proteinExistence type="predicted"/>
<reference evidence="1" key="1">
    <citation type="submission" date="2020-11" db="EMBL/GenBank/DDBJ databases">
        <title>Novosphingobium aureum sp. nov., a marine bacterium isolated from sediment of a salt flat.</title>
        <authorList>
            <person name="Yoo Y."/>
            <person name="Kim J.-J."/>
        </authorList>
    </citation>
    <scope>NUCLEOTIDE SEQUENCE</scope>
    <source>
        <strain evidence="1">YJ-S2-02</strain>
    </source>
</reference>
<dbReference type="RefSeq" id="WP_197159682.1">
    <property type="nucleotide sequence ID" value="NZ_JADZGI010000001.1"/>
</dbReference>
<protein>
    <submittedName>
        <fullName evidence="1">Protein-L-isoaspartate O-methyltransferase</fullName>
    </submittedName>
</protein>
<dbReference type="InterPro" id="IPR029063">
    <property type="entry name" value="SAM-dependent_MTases_sf"/>
</dbReference>
<organism evidence="1 2">
    <name type="scientific">Novosphingobium aureum</name>
    <dbReference type="NCBI Taxonomy" id="2792964"/>
    <lineage>
        <taxon>Bacteria</taxon>
        <taxon>Pseudomonadati</taxon>
        <taxon>Pseudomonadota</taxon>
        <taxon>Alphaproteobacteria</taxon>
        <taxon>Sphingomonadales</taxon>
        <taxon>Sphingomonadaceae</taxon>
        <taxon>Novosphingobium</taxon>
    </lineage>
</organism>
<comment type="caution">
    <text evidence="1">The sequence shown here is derived from an EMBL/GenBank/DDBJ whole genome shotgun (WGS) entry which is preliminary data.</text>
</comment>
<evidence type="ECO:0000313" key="2">
    <source>
        <dbReference type="Proteomes" id="UP000617634"/>
    </source>
</evidence>
<accession>A0A931H8L5</accession>
<dbReference type="AlphaFoldDB" id="A0A931H8L5"/>
<dbReference type="Proteomes" id="UP000617634">
    <property type="component" value="Unassembled WGS sequence"/>
</dbReference>
<dbReference type="Gene3D" id="3.40.50.150">
    <property type="entry name" value="Vaccinia Virus protein VP39"/>
    <property type="match status" value="1"/>
</dbReference>
<dbReference type="SUPFAM" id="SSF53335">
    <property type="entry name" value="S-adenosyl-L-methionine-dependent methyltransferases"/>
    <property type="match status" value="1"/>
</dbReference>
<dbReference type="EMBL" id="JADZGI010000001">
    <property type="protein sequence ID" value="MBH0111357.1"/>
    <property type="molecule type" value="Genomic_DNA"/>
</dbReference>
<dbReference type="Pfam" id="PF01135">
    <property type="entry name" value="PCMT"/>
    <property type="match status" value="1"/>
</dbReference>
<evidence type="ECO:0000313" key="1">
    <source>
        <dbReference type="EMBL" id="MBH0111357.1"/>
    </source>
</evidence>
<sequence>MTLTEERSAPVVNEARRAMIVSQLRTSGVNEPWVLGAMAAVAREDYVAADWKQAAYIDRAVPAATGGFLAAPLFYGRALSEAAPGPKDKVVLVGDAQGYFAALLRGLVGSLETVGLADAAAGSANLEGCTLLVIDGAVEALPETLLASVPEGCRIVTGEVLRGVTRLAVGRKTAGVVSLLPVGEMGIPVLPEFAAPKRWSF</sequence>
<keyword evidence="2" id="KW-1185">Reference proteome</keyword>
<name>A0A931H8L5_9SPHN</name>